<dbReference type="SUPFAM" id="SSF47459">
    <property type="entry name" value="HLH, helix-loop-helix DNA-binding domain"/>
    <property type="match status" value="1"/>
</dbReference>
<dbReference type="Pfam" id="PF00010">
    <property type="entry name" value="HLH"/>
    <property type="match status" value="1"/>
</dbReference>
<gene>
    <name evidence="2" type="ORF">TASK_LOCUS5550</name>
</gene>
<dbReference type="AlphaFoldDB" id="A0A3P6PR84"/>
<evidence type="ECO:0000259" key="1">
    <source>
        <dbReference type="PROSITE" id="PS50888"/>
    </source>
</evidence>
<evidence type="ECO:0000313" key="3">
    <source>
        <dbReference type="Proteomes" id="UP000282613"/>
    </source>
</evidence>
<reference evidence="2 3" key="1">
    <citation type="submission" date="2018-11" db="EMBL/GenBank/DDBJ databases">
        <authorList>
            <consortium name="Pathogen Informatics"/>
        </authorList>
    </citation>
    <scope>NUCLEOTIDE SEQUENCE [LARGE SCALE GENOMIC DNA]</scope>
</reference>
<dbReference type="GO" id="GO:0046983">
    <property type="term" value="F:protein dimerization activity"/>
    <property type="evidence" value="ECO:0007669"/>
    <property type="project" value="InterPro"/>
</dbReference>
<protein>
    <recommendedName>
        <fullName evidence="1">BHLH domain-containing protein</fullName>
    </recommendedName>
</protein>
<dbReference type="Gene3D" id="4.10.280.10">
    <property type="entry name" value="Helix-loop-helix DNA-binding domain"/>
    <property type="match status" value="1"/>
</dbReference>
<dbReference type="InterPro" id="IPR011598">
    <property type="entry name" value="bHLH_dom"/>
</dbReference>
<dbReference type="Proteomes" id="UP000282613">
    <property type="component" value="Unassembled WGS sequence"/>
</dbReference>
<keyword evidence="3" id="KW-1185">Reference proteome</keyword>
<dbReference type="OrthoDB" id="6286658at2759"/>
<feature type="domain" description="BHLH" evidence="1">
    <location>
        <begin position="2"/>
        <end position="52"/>
    </location>
</feature>
<evidence type="ECO:0000313" key="2">
    <source>
        <dbReference type="EMBL" id="VDK35257.1"/>
    </source>
</evidence>
<name>A0A3P6PR84_TAEAS</name>
<proteinExistence type="predicted"/>
<dbReference type="PROSITE" id="PS50888">
    <property type="entry name" value="BHLH"/>
    <property type="match status" value="1"/>
</dbReference>
<dbReference type="InterPro" id="IPR036638">
    <property type="entry name" value="HLH_DNA-bd_sf"/>
</dbReference>
<organism evidence="2 3">
    <name type="scientific">Taenia asiatica</name>
    <name type="common">Asian tapeworm</name>
    <dbReference type="NCBI Taxonomy" id="60517"/>
    <lineage>
        <taxon>Eukaryota</taxon>
        <taxon>Metazoa</taxon>
        <taxon>Spiralia</taxon>
        <taxon>Lophotrochozoa</taxon>
        <taxon>Platyhelminthes</taxon>
        <taxon>Cestoda</taxon>
        <taxon>Eucestoda</taxon>
        <taxon>Cyclophyllidea</taxon>
        <taxon>Taeniidae</taxon>
        <taxon>Taenia</taxon>
    </lineage>
</organism>
<accession>A0A3P6PR84</accession>
<sequence>MDRKRRRGIIEKRRRDRINFNLSELRRLVPDAAQKQVKSRVFMHIQTFIAFCKLFSANRALKVIDYPINKYAISG</sequence>
<dbReference type="EMBL" id="UYRS01018424">
    <property type="protein sequence ID" value="VDK35257.1"/>
    <property type="molecule type" value="Genomic_DNA"/>
</dbReference>